<evidence type="ECO:0000256" key="5">
    <source>
        <dbReference type="SAM" id="Phobius"/>
    </source>
</evidence>
<dbReference type="Gene3D" id="1.20.1250.20">
    <property type="entry name" value="MFS general substrate transporter like domains"/>
    <property type="match status" value="1"/>
</dbReference>
<protein>
    <recommendedName>
        <fullName evidence="6">Major facilitator superfamily (MFS) profile domain-containing protein</fullName>
    </recommendedName>
</protein>
<keyword evidence="4 5" id="KW-0472">Membrane</keyword>
<proteinExistence type="predicted"/>
<dbReference type="InterPro" id="IPR011701">
    <property type="entry name" value="MFS"/>
</dbReference>
<feature type="transmembrane region" description="Helical" evidence="5">
    <location>
        <begin position="225"/>
        <end position="245"/>
    </location>
</feature>
<dbReference type="OrthoDB" id="2533084at2759"/>
<evidence type="ECO:0000256" key="4">
    <source>
        <dbReference type="ARBA" id="ARBA00023136"/>
    </source>
</evidence>
<feature type="transmembrane region" description="Helical" evidence="5">
    <location>
        <begin position="139"/>
        <end position="162"/>
    </location>
</feature>
<keyword evidence="8" id="KW-1185">Reference proteome</keyword>
<dbReference type="STRING" id="1507870.A0A1V8TBD9"/>
<feature type="transmembrane region" description="Helical" evidence="5">
    <location>
        <begin position="111"/>
        <end position="133"/>
    </location>
</feature>
<dbReference type="Pfam" id="PF07690">
    <property type="entry name" value="MFS_1"/>
    <property type="match status" value="1"/>
</dbReference>
<dbReference type="GO" id="GO:0005886">
    <property type="term" value="C:plasma membrane"/>
    <property type="evidence" value="ECO:0007669"/>
    <property type="project" value="TreeGrafter"/>
</dbReference>
<feature type="transmembrane region" description="Helical" evidence="5">
    <location>
        <begin position="67"/>
        <end position="99"/>
    </location>
</feature>
<evidence type="ECO:0000256" key="1">
    <source>
        <dbReference type="ARBA" id="ARBA00004141"/>
    </source>
</evidence>
<dbReference type="AlphaFoldDB" id="A0A1V8TBD9"/>
<evidence type="ECO:0000313" key="8">
    <source>
        <dbReference type="Proteomes" id="UP000192596"/>
    </source>
</evidence>
<gene>
    <name evidence="7" type="ORF">B0A48_06549</name>
</gene>
<keyword evidence="2 5" id="KW-0812">Transmembrane</keyword>
<dbReference type="InterPro" id="IPR020846">
    <property type="entry name" value="MFS_dom"/>
</dbReference>
<dbReference type="InParanoid" id="A0A1V8TBD9"/>
<dbReference type="SUPFAM" id="SSF103473">
    <property type="entry name" value="MFS general substrate transporter"/>
    <property type="match status" value="1"/>
</dbReference>
<evidence type="ECO:0000259" key="6">
    <source>
        <dbReference type="PROSITE" id="PS50850"/>
    </source>
</evidence>
<dbReference type="PANTHER" id="PTHR23502">
    <property type="entry name" value="MAJOR FACILITATOR SUPERFAMILY"/>
    <property type="match status" value="1"/>
</dbReference>
<dbReference type="InterPro" id="IPR036259">
    <property type="entry name" value="MFS_trans_sf"/>
</dbReference>
<keyword evidence="3 5" id="KW-1133">Transmembrane helix</keyword>
<accession>A0A1V8TBD9</accession>
<evidence type="ECO:0000313" key="7">
    <source>
        <dbReference type="EMBL" id="OQO08679.1"/>
    </source>
</evidence>
<feature type="domain" description="Major facilitator superfamily (MFS) profile" evidence="6">
    <location>
        <begin position="69"/>
        <end position="520"/>
    </location>
</feature>
<feature type="transmembrane region" description="Helical" evidence="5">
    <location>
        <begin position="464"/>
        <end position="483"/>
    </location>
</feature>
<feature type="transmembrane region" description="Helical" evidence="5">
    <location>
        <begin position="197"/>
        <end position="219"/>
    </location>
</feature>
<comment type="subcellular location">
    <subcellularLocation>
        <location evidence="1">Membrane</location>
        <topology evidence="1">Multi-pass membrane protein</topology>
    </subcellularLocation>
</comment>
<feature type="transmembrane region" description="Helical" evidence="5">
    <location>
        <begin position="495"/>
        <end position="515"/>
    </location>
</feature>
<reference evidence="8" key="1">
    <citation type="submission" date="2017-03" db="EMBL/GenBank/DDBJ databases">
        <title>Genomes of endolithic fungi from Antarctica.</title>
        <authorList>
            <person name="Coleine C."/>
            <person name="Masonjones S."/>
            <person name="Stajich J.E."/>
        </authorList>
    </citation>
    <scope>NUCLEOTIDE SEQUENCE [LARGE SCALE GENOMIC DNA]</scope>
    <source>
        <strain evidence="8">CCFEE 5527</strain>
    </source>
</reference>
<dbReference type="EMBL" id="NAJO01000012">
    <property type="protein sequence ID" value="OQO08679.1"/>
    <property type="molecule type" value="Genomic_DNA"/>
</dbReference>
<comment type="caution">
    <text evidence="7">The sequence shown here is derived from an EMBL/GenBank/DDBJ whole genome shotgun (WGS) entry which is preliminary data.</text>
</comment>
<organism evidence="7 8">
    <name type="scientific">Cryoendolithus antarcticus</name>
    <dbReference type="NCBI Taxonomy" id="1507870"/>
    <lineage>
        <taxon>Eukaryota</taxon>
        <taxon>Fungi</taxon>
        <taxon>Dikarya</taxon>
        <taxon>Ascomycota</taxon>
        <taxon>Pezizomycotina</taxon>
        <taxon>Dothideomycetes</taxon>
        <taxon>Dothideomycetidae</taxon>
        <taxon>Cladosporiales</taxon>
        <taxon>Cladosporiaceae</taxon>
        <taxon>Cryoendolithus</taxon>
    </lineage>
</organism>
<feature type="transmembrane region" description="Helical" evidence="5">
    <location>
        <begin position="400"/>
        <end position="420"/>
    </location>
</feature>
<dbReference type="Proteomes" id="UP000192596">
    <property type="component" value="Unassembled WGS sequence"/>
</dbReference>
<name>A0A1V8TBD9_9PEZI</name>
<dbReference type="GO" id="GO:0022857">
    <property type="term" value="F:transmembrane transporter activity"/>
    <property type="evidence" value="ECO:0007669"/>
    <property type="project" value="InterPro"/>
</dbReference>
<sequence>MSGWGYALKLSKEEVKNAEPPGTVKLIDHELQRTPTGTNYNEDHIELVPHPSRSPADPLNWPKWRKLAVLFTVSLYALIANIASANIASALPLLTFQLLPPNSLTRLGHLVAYNVLFAGCSNIVWVPLANIFGRRPIMLLAQLILIFSSMGGGLATTFNGLLIARIFQGIGAGPEQTISPEIVGEVFFVHQRGRAMALYTVCLSAGSLVGGIIGGYIAGNLGYKYIFWITTALSVFIFLCQFFLVPETLFDRKSHLAHEERNNTYNDEKEGTERDERAINTKYQSTFGIAQQLSVGMYRGHIIRRFIAPWKTLALPGTWVVMLHYGGLVGAIVTLATIAPALLSAPPYLWGNNVGLINVAGLIGCIVGGIATHFTADLLVTRGAKKEVHGFSEPEARLPAMFPALVIAVAGIWCFGFSAANGSKPAWVGMAFGLGMVSFGLTQIPSIGFNYLIEAYYSVSSDCFVMTTIVRGVISFAWTFFVVEWVFTRGPREPFGIFGMLMAIFALLTIPLWIYGKRWRIATAKYLPKAGEGEH</sequence>
<dbReference type="PANTHER" id="PTHR23502:SF181">
    <property type="entry name" value="MAJOR FACILITATOR SUPERFAMILY (MFS) PROFILE DOMAIN-CONTAINING PROTEIN"/>
    <property type="match status" value="1"/>
</dbReference>
<feature type="transmembrane region" description="Helical" evidence="5">
    <location>
        <begin position="313"/>
        <end position="343"/>
    </location>
</feature>
<feature type="transmembrane region" description="Helical" evidence="5">
    <location>
        <begin position="426"/>
        <end position="452"/>
    </location>
</feature>
<evidence type="ECO:0000256" key="3">
    <source>
        <dbReference type="ARBA" id="ARBA00022989"/>
    </source>
</evidence>
<dbReference type="PROSITE" id="PS50850">
    <property type="entry name" value="MFS"/>
    <property type="match status" value="1"/>
</dbReference>
<feature type="transmembrane region" description="Helical" evidence="5">
    <location>
        <begin position="355"/>
        <end position="380"/>
    </location>
</feature>
<evidence type="ECO:0000256" key="2">
    <source>
        <dbReference type="ARBA" id="ARBA00022692"/>
    </source>
</evidence>